<keyword evidence="2" id="KW-1185">Reference proteome</keyword>
<comment type="caution">
    <text evidence="1">The sequence shown here is derived from an EMBL/GenBank/DDBJ whole genome shotgun (WGS) entry which is preliminary data.</text>
</comment>
<organism evidence="1 2">
    <name type="scientific">Agrobacterium arsenijevicii</name>
    <dbReference type="NCBI Taxonomy" id="1585697"/>
    <lineage>
        <taxon>Bacteria</taxon>
        <taxon>Pseudomonadati</taxon>
        <taxon>Pseudomonadota</taxon>
        <taxon>Alphaproteobacteria</taxon>
        <taxon>Hyphomicrobiales</taxon>
        <taxon>Rhizobiaceae</taxon>
        <taxon>Rhizobium/Agrobacterium group</taxon>
        <taxon>Agrobacterium</taxon>
    </lineage>
</organism>
<proteinExistence type="predicted"/>
<sequence length="141" mass="15326">MPNVVSAAFEAFSEPTRSQLLRIRCLIFEVAEETPGVGPLTETLKWGEPAYLTAATRSGSTIRLGVLKSQADTAAILFNCQTSLVETFRTQFPDAFAYHGNRAILLPPSAPLPEPALSICLAMALTYHHRTLLTINRPGKA</sequence>
<gene>
    <name evidence="1" type="ORF">RP75_02610</name>
</gene>
<evidence type="ECO:0000313" key="1">
    <source>
        <dbReference type="EMBL" id="KJF75070.1"/>
    </source>
</evidence>
<dbReference type="SUPFAM" id="SSF159888">
    <property type="entry name" value="YdhG-like"/>
    <property type="match status" value="1"/>
</dbReference>
<dbReference type="EMBL" id="JWIT01000002">
    <property type="protein sequence ID" value="KJF75070.1"/>
    <property type="molecule type" value="Genomic_DNA"/>
</dbReference>
<dbReference type="Proteomes" id="UP000032564">
    <property type="component" value="Unassembled WGS sequence"/>
</dbReference>
<protein>
    <recommendedName>
        <fullName evidence="3">YdhG-like domain-containing protein</fullName>
    </recommendedName>
</protein>
<accession>A0ABR5DDA8</accession>
<evidence type="ECO:0000313" key="2">
    <source>
        <dbReference type="Proteomes" id="UP000032564"/>
    </source>
</evidence>
<evidence type="ECO:0008006" key="3">
    <source>
        <dbReference type="Google" id="ProtNLM"/>
    </source>
</evidence>
<reference evidence="1 2" key="1">
    <citation type="submission" date="2014-12" db="EMBL/GenBank/DDBJ databases">
        <authorList>
            <person name="Kuzmanovic N."/>
            <person name="Pulawska J."/>
            <person name="Obradovic A."/>
        </authorList>
    </citation>
    <scope>NUCLEOTIDE SEQUENCE [LARGE SCALE GENOMIC DNA]</scope>
    <source>
        <strain evidence="1 2">KFB 330</strain>
    </source>
</reference>
<dbReference type="RefSeq" id="WP_139020788.1">
    <property type="nucleotide sequence ID" value="NZ_CP166105.1"/>
</dbReference>
<name>A0ABR5DDA8_9HYPH</name>